<dbReference type="Gramene" id="Psat05G0752000-T2">
    <property type="protein sequence ID" value="KAI5412925.1"/>
    <property type="gene ID" value="KIW84_057520"/>
</dbReference>
<dbReference type="PANTHER" id="PTHR31805:SF16">
    <property type="entry name" value="FORMIN-LIKE PROTEIN (DUF1421)"/>
    <property type="match status" value="1"/>
</dbReference>
<accession>A0A9D4X3H9</accession>
<dbReference type="Gramene" id="Psat05G0752000-T1">
    <property type="protein sequence ID" value="KAI5412924.1"/>
    <property type="gene ID" value="KIW84_057520"/>
</dbReference>
<dbReference type="Pfam" id="PF07223">
    <property type="entry name" value="DUF1421"/>
    <property type="match status" value="1"/>
</dbReference>
<protein>
    <recommendedName>
        <fullName evidence="2">DUF1421 domain-containing protein</fullName>
    </recommendedName>
</protein>
<reference evidence="3 4" key="1">
    <citation type="journal article" date="2022" name="Nat. Genet.">
        <title>Improved pea reference genome and pan-genome highlight genomic features and evolutionary characteristics.</title>
        <authorList>
            <person name="Yang T."/>
            <person name="Liu R."/>
            <person name="Luo Y."/>
            <person name="Hu S."/>
            <person name="Wang D."/>
            <person name="Wang C."/>
            <person name="Pandey M.K."/>
            <person name="Ge S."/>
            <person name="Xu Q."/>
            <person name="Li N."/>
            <person name="Li G."/>
            <person name="Huang Y."/>
            <person name="Saxena R.K."/>
            <person name="Ji Y."/>
            <person name="Li M."/>
            <person name="Yan X."/>
            <person name="He Y."/>
            <person name="Liu Y."/>
            <person name="Wang X."/>
            <person name="Xiang C."/>
            <person name="Varshney R.K."/>
            <person name="Ding H."/>
            <person name="Gao S."/>
            <person name="Zong X."/>
        </authorList>
    </citation>
    <scope>NUCLEOTIDE SEQUENCE [LARGE SCALE GENOMIC DNA]</scope>
    <source>
        <strain evidence="3 4">cv. Zhongwan 6</strain>
    </source>
</reference>
<name>A0A9D4X3H9_PEA</name>
<dbReference type="PANTHER" id="PTHR31805">
    <property type="entry name" value="RECEPTOR-LIKE KINASE, PUTATIVE (DUF1421)-RELATED"/>
    <property type="match status" value="1"/>
</dbReference>
<proteinExistence type="predicted"/>
<feature type="region of interest" description="Disordered" evidence="1">
    <location>
        <begin position="168"/>
        <end position="190"/>
    </location>
</feature>
<feature type="compositionally biased region" description="Polar residues" evidence="1">
    <location>
        <begin position="334"/>
        <end position="356"/>
    </location>
</feature>
<evidence type="ECO:0000259" key="2">
    <source>
        <dbReference type="Pfam" id="PF07223"/>
    </source>
</evidence>
<dbReference type="InterPro" id="IPR010820">
    <property type="entry name" value="DUF1421"/>
</dbReference>
<keyword evidence="4" id="KW-1185">Reference proteome</keyword>
<feature type="compositionally biased region" description="Polar residues" evidence="1">
    <location>
        <begin position="315"/>
        <end position="324"/>
    </location>
</feature>
<feature type="domain" description="DUF1421" evidence="2">
    <location>
        <begin position="450"/>
        <end position="494"/>
    </location>
</feature>
<sequence length="504" mass="55774">MASGPSFLGNCNSEVHNFGSDDIFCPYDDFTNEDSSSITHIDSSKDFHVSRMMKTSTFPATVINTPEGFFSQDVIAKTVEKSMKTCTDNLMRFLEGISSRLSQLELYCYNLDKSIGEMRSELTSDHEEADSKLKSLDKHLREVHRSVQILRDKQELIETQKELAKLQLAQKGSPSSNHSQSKEEKFSSSDIDIKGADNVYVTSSDPRNQQLALALSHQQPMALPSQAPSSNVTQTTQQPQYYMLPPPSPNPPAAAQLPQNQHFPSDPQYRYHPSTSSHVTQSPTAQQFSQYQQPQHQQQQQQWPQQMPQQVEPLQPSSTHSQMRPPSGNAYTPYVTSQAPSPSPTATGNTLSNSMPMQKPYSGIPPQTKGHYPAQPGNPYGSSEVHAAPPPASAYMTSVREGGQASYPTQPSQFAQTGYPPQSASLQNHSPHNPTVRNPSQPQLIRSHPYNELIDNLVNMGVRGDLVVSIIQRMEETGQPVNFNSVLDRLNAHSSMGPQRGWSG</sequence>
<dbReference type="OrthoDB" id="549883at2759"/>
<comment type="caution">
    <text evidence="3">The sequence shown here is derived from an EMBL/GenBank/DDBJ whole genome shotgun (WGS) entry which is preliminary data.</text>
</comment>
<evidence type="ECO:0000313" key="4">
    <source>
        <dbReference type="Proteomes" id="UP001058974"/>
    </source>
</evidence>
<dbReference type="AlphaFoldDB" id="A0A9D4X3H9"/>
<feature type="compositionally biased region" description="Polar residues" evidence="1">
    <location>
        <begin position="170"/>
        <end position="179"/>
    </location>
</feature>
<dbReference type="EMBL" id="JAMSHJ010000005">
    <property type="protein sequence ID" value="KAI5412924.1"/>
    <property type="molecule type" value="Genomic_DNA"/>
</dbReference>
<feature type="compositionally biased region" description="Basic and acidic residues" evidence="1">
    <location>
        <begin position="180"/>
        <end position="190"/>
    </location>
</feature>
<feature type="region of interest" description="Disordered" evidence="1">
    <location>
        <begin position="217"/>
        <end position="443"/>
    </location>
</feature>
<organism evidence="3 4">
    <name type="scientific">Pisum sativum</name>
    <name type="common">Garden pea</name>
    <name type="synonym">Lathyrus oleraceus</name>
    <dbReference type="NCBI Taxonomy" id="3888"/>
    <lineage>
        <taxon>Eukaryota</taxon>
        <taxon>Viridiplantae</taxon>
        <taxon>Streptophyta</taxon>
        <taxon>Embryophyta</taxon>
        <taxon>Tracheophyta</taxon>
        <taxon>Spermatophyta</taxon>
        <taxon>Magnoliopsida</taxon>
        <taxon>eudicotyledons</taxon>
        <taxon>Gunneridae</taxon>
        <taxon>Pentapetalae</taxon>
        <taxon>rosids</taxon>
        <taxon>fabids</taxon>
        <taxon>Fabales</taxon>
        <taxon>Fabaceae</taxon>
        <taxon>Papilionoideae</taxon>
        <taxon>50 kb inversion clade</taxon>
        <taxon>NPAAA clade</taxon>
        <taxon>Hologalegina</taxon>
        <taxon>IRL clade</taxon>
        <taxon>Fabeae</taxon>
        <taxon>Lathyrus</taxon>
    </lineage>
</organism>
<dbReference type="EMBL" id="JAMSHJ010000005">
    <property type="protein sequence ID" value="KAI5412925.1"/>
    <property type="molecule type" value="Genomic_DNA"/>
</dbReference>
<evidence type="ECO:0000256" key="1">
    <source>
        <dbReference type="SAM" id="MobiDB-lite"/>
    </source>
</evidence>
<feature type="compositionally biased region" description="Low complexity" evidence="1">
    <location>
        <begin position="281"/>
        <end position="310"/>
    </location>
</feature>
<gene>
    <name evidence="3" type="ORF">KIW84_057520</name>
</gene>
<feature type="compositionally biased region" description="Polar residues" evidence="1">
    <location>
        <begin position="406"/>
        <end position="443"/>
    </location>
</feature>
<feature type="compositionally biased region" description="Low complexity" evidence="1">
    <location>
        <begin position="233"/>
        <end position="243"/>
    </location>
</feature>
<evidence type="ECO:0000313" key="3">
    <source>
        <dbReference type="EMBL" id="KAI5412924.1"/>
    </source>
</evidence>
<dbReference type="Proteomes" id="UP001058974">
    <property type="component" value="Chromosome 5"/>
</dbReference>